<dbReference type="OrthoDB" id="676979at2759"/>
<keyword evidence="3" id="KW-0433">Leucine-rich repeat</keyword>
<comment type="subcellular location">
    <subcellularLocation>
        <location evidence="1">Secreted</location>
    </subcellularLocation>
</comment>
<evidence type="ECO:0000256" key="7">
    <source>
        <dbReference type="SAM" id="SignalP"/>
    </source>
</evidence>
<proteinExistence type="predicted"/>
<dbReference type="PANTHER" id="PTHR32093:SF131">
    <property type="entry name" value="LEUCINE-RICH REPEAT-CONTAINING N-TERMINAL PLANT-TYPE DOMAIN-CONTAINING PROTEIN"/>
    <property type="match status" value="1"/>
</dbReference>
<feature type="signal peptide" evidence="7">
    <location>
        <begin position="1"/>
        <end position="26"/>
    </location>
</feature>
<dbReference type="Pfam" id="PF00560">
    <property type="entry name" value="LRR_1"/>
    <property type="match status" value="2"/>
</dbReference>
<sequence length="443" mass="49563">MKMGTMSISFCASILLSTIFLHLCLQHKGVVVANGHGQDHDHDHDHDHDYPVVVKNNTRTNREVLEIIIGGGNNSPPPSPKIQKCPPPPRAPVSPRLLSALKVIQNFRQRITCDPTRYTDTWKGNDVCSYKGFTCGNHPQDNQRAVAGVNFNGAQLAVPVDITKLQFFYELDLSNNNLNGDFPLQVLGATKLTFLDLRFNKFCGSVPPLLFTLDVDVLFINNNNLETTLPNNLGSTPALYLTFANNKFYGPIPRSIGQASKTLREVLFLNNQLSGCLPYEIGYLGSATLFDASRNQLTGPIPHSFACLAKIQLLNLESNQLYGSIPELVCKLPNLERLSLANNYFTQIGPECKTLVDRKRLDVKMNCISDLPNQKSKAECAEFFKSPSTVPISPCLPTFLAPTNGFQVTKKHLFQLLRRYHMKLFHQMACEFSFDRCFTTIFH</sequence>
<dbReference type="GO" id="GO:0005576">
    <property type="term" value="C:extracellular region"/>
    <property type="evidence" value="ECO:0007669"/>
    <property type="project" value="UniProtKB-SubCell"/>
</dbReference>
<evidence type="ECO:0000313" key="8">
    <source>
        <dbReference type="EMBL" id="KAF3435447.1"/>
    </source>
</evidence>
<reference evidence="8" key="1">
    <citation type="submission" date="2020-03" db="EMBL/GenBank/DDBJ databases">
        <title>A high-quality chromosome-level genome assembly of a woody plant with both climbing and erect habits, Rhamnella rubrinervis.</title>
        <authorList>
            <person name="Lu Z."/>
            <person name="Yang Y."/>
            <person name="Zhu X."/>
            <person name="Sun Y."/>
        </authorList>
    </citation>
    <scope>NUCLEOTIDE SEQUENCE</scope>
    <source>
        <strain evidence="8">BYM</strain>
        <tissue evidence="8">Leaf</tissue>
    </source>
</reference>
<dbReference type="FunFam" id="3.80.10.10:FF:000383">
    <property type="entry name" value="Leucine-rich repeat receptor protein kinase EMS1"/>
    <property type="match status" value="1"/>
</dbReference>
<evidence type="ECO:0000313" key="9">
    <source>
        <dbReference type="Proteomes" id="UP000796880"/>
    </source>
</evidence>
<gene>
    <name evidence="8" type="ORF">FNV43_RR22536</name>
</gene>
<protein>
    <recommendedName>
        <fullName evidence="10">Leucine-rich repeat-containing N-terminal plant-type domain-containing protein</fullName>
    </recommendedName>
</protein>
<evidence type="ECO:0000256" key="6">
    <source>
        <dbReference type="SAM" id="MobiDB-lite"/>
    </source>
</evidence>
<evidence type="ECO:0008006" key="10">
    <source>
        <dbReference type="Google" id="ProtNLM"/>
    </source>
</evidence>
<dbReference type="Gene3D" id="3.80.10.10">
    <property type="entry name" value="Ribonuclease Inhibitor"/>
    <property type="match status" value="3"/>
</dbReference>
<comment type="caution">
    <text evidence="8">The sequence shown here is derived from an EMBL/GenBank/DDBJ whole genome shotgun (WGS) entry which is preliminary data.</text>
</comment>
<accession>A0A8K0GN99</accession>
<evidence type="ECO:0000256" key="1">
    <source>
        <dbReference type="ARBA" id="ARBA00004613"/>
    </source>
</evidence>
<keyword evidence="5" id="KW-0677">Repeat</keyword>
<feature type="region of interest" description="Disordered" evidence="6">
    <location>
        <begin position="70"/>
        <end position="89"/>
    </location>
</feature>
<feature type="chain" id="PRO_5035443666" description="Leucine-rich repeat-containing N-terminal plant-type domain-containing protein" evidence="7">
    <location>
        <begin position="27"/>
        <end position="443"/>
    </location>
</feature>
<keyword evidence="2" id="KW-0964">Secreted</keyword>
<evidence type="ECO:0000256" key="5">
    <source>
        <dbReference type="ARBA" id="ARBA00022737"/>
    </source>
</evidence>
<dbReference type="PANTHER" id="PTHR32093">
    <property type="entry name" value="LEUCINE-RICH REPEAT EXTENSIN-LIKE PROTEIN 3-RELATED"/>
    <property type="match status" value="1"/>
</dbReference>
<dbReference type="InterPro" id="IPR051582">
    <property type="entry name" value="LRR_extensin-like_regulator"/>
</dbReference>
<dbReference type="EMBL" id="VOIH02000010">
    <property type="protein sequence ID" value="KAF3435447.1"/>
    <property type="molecule type" value="Genomic_DNA"/>
</dbReference>
<evidence type="ECO:0000256" key="3">
    <source>
        <dbReference type="ARBA" id="ARBA00022614"/>
    </source>
</evidence>
<dbReference type="InterPro" id="IPR032675">
    <property type="entry name" value="LRR_dom_sf"/>
</dbReference>
<keyword evidence="9" id="KW-1185">Reference proteome</keyword>
<dbReference type="InterPro" id="IPR001611">
    <property type="entry name" value="Leu-rich_rpt"/>
</dbReference>
<evidence type="ECO:0000256" key="4">
    <source>
        <dbReference type="ARBA" id="ARBA00022729"/>
    </source>
</evidence>
<name>A0A8K0GN99_9ROSA</name>
<dbReference type="Proteomes" id="UP000796880">
    <property type="component" value="Unassembled WGS sequence"/>
</dbReference>
<keyword evidence="4 7" id="KW-0732">Signal</keyword>
<evidence type="ECO:0000256" key="2">
    <source>
        <dbReference type="ARBA" id="ARBA00022525"/>
    </source>
</evidence>
<dbReference type="SUPFAM" id="SSF52058">
    <property type="entry name" value="L domain-like"/>
    <property type="match status" value="1"/>
</dbReference>
<dbReference type="AlphaFoldDB" id="A0A8K0GN99"/>
<feature type="compositionally biased region" description="Pro residues" evidence="6">
    <location>
        <begin position="75"/>
        <end position="89"/>
    </location>
</feature>
<organism evidence="8 9">
    <name type="scientific">Rhamnella rubrinervis</name>
    <dbReference type="NCBI Taxonomy" id="2594499"/>
    <lineage>
        <taxon>Eukaryota</taxon>
        <taxon>Viridiplantae</taxon>
        <taxon>Streptophyta</taxon>
        <taxon>Embryophyta</taxon>
        <taxon>Tracheophyta</taxon>
        <taxon>Spermatophyta</taxon>
        <taxon>Magnoliopsida</taxon>
        <taxon>eudicotyledons</taxon>
        <taxon>Gunneridae</taxon>
        <taxon>Pentapetalae</taxon>
        <taxon>rosids</taxon>
        <taxon>fabids</taxon>
        <taxon>Rosales</taxon>
        <taxon>Rhamnaceae</taxon>
        <taxon>rhamnoid group</taxon>
        <taxon>Rhamneae</taxon>
        <taxon>Rhamnella</taxon>
    </lineage>
</organism>